<dbReference type="GO" id="GO:0016887">
    <property type="term" value="F:ATP hydrolysis activity"/>
    <property type="evidence" value="ECO:0007669"/>
    <property type="project" value="UniProtKB-UniRule"/>
</dbReference>
<dbReference type="GO" id="GO:0005737">
    <property type="term" value="C:cytoplasm"/>
    <property type="evidence" value="ECO:0007669"/>
    <property type="project" value="TreeGrafter"/>
</dbReference>
<keyword evidence="5" id="KW-0460">Magnesium</keyword>
<dbReference type="AlphaFoldDB" id="A0A3D5Q9H8"/>
<keyword evidence="4 6" id="KW-0067">ATP-binding</keyword>
<sequence length="357" mass="39475">MVGLPNVGKSTLFNALTKAGAESANYPFCTIDPNIGIVEVPDERLDFISDCIKPKSTVATTIEFVDIAGLVKDASKGEGLGNKFLSNIREVDAIVHIVRCFDETDISHVSGKVDPVGDVEVINMELLLADLDVLEKALTKVKKSAKSGDKELKIKSDVLEKIYNKAAEGVQLRNIVSVDDMKYIKEFNLLTVKPVLYVANVDEDGLAIDNDYVSQLKKVAEKENAGCVKISCKLEAEIAELDEEEKNEFLNEMGLKKSGLEKVIAGGYELLDLITFFTAGEKEVKAWTIKKNTKAVDAAGKIHSDISRGFIRAEVCSFDIFKEYKSLQKIKEAGKMRLEGKEYIVKDGDIIYFRFNV</sequence>
<evidence type="ECO:0000259" key="8">
    <source>
        <dbReference type="PROSITE" id="PS51880"/>
    </source>
</evidence>
<dbReference type="GO" id="GO:0005524">
    <property type="term" value="F:ATP binding"/>
    <property type="evidence" value="ECO:0007669"/>
    <property type="project" value="UniProtKB-UniRule"/>
</dbReference>
<dbReference type="InterPro" id="IPR027417">
    <property type="entry name" value="P-loop_NTPase"/>
</dbReference>
<dbReference type="InterPro" id="IPR013029">
    <property type="entry name" value="YchF_C"/>
</dbReference>
<comment type="similarity">
    <text evidence="6">Belongs to the TRAFAC class OBG-HflX-like GTPase superfamily. OBG GTPase family. YchF/OLA1 subfamily.</text>
</comment>
<accession>A0A3D5Q9H8</accession>
<dbReference type="InterPro" id="IPR006073">
    <property type="entry name" value="GTP-bd"/>
</dbReference>
<dbReference type="FunFam" id="3.10.20.30:FF:000001">
    <property type="entry name" value="Ribosome-binding ATPase YchF"/>
    <property type="match status" value="1"/>
</dbReference>
<dbReference type="Gene3D" id="3.40.50.300">
    <property type="entry name" value="P-loop containing nucleotide triphosphate hydrolases"/>
    <property type="match status" value="1"/>
</dbReference>
<feature type="binding site" evidence="6">
    <location>
        <begin position="6"/>
        <end position="11"/>
    </location>
    <ligand>
        <name>ATP</name>
        <dbReference type="ChEBI" id="CHEBI:30616"/>
    </ligand>
</feature>
<dbReference type="PANTHER" id="PTHR23305:SF18">
    <property type="entry name" value="OBG-TYPE G DOMAIN-CONTAINING PROTEIN"/>
    <property type="match status" value="1"/>
</dbReference>
<name>A0A3D5Q9H8_FLESI</name>
<reference evidence="9 10" key="1">
    <citation type="journal article" date="2018" name="Nat. Biotechnol.">
        <title>A standardized bacterial taxonomy based on genome phylogeny substantially revises the tree of life.</title>
        <authorList>
            <person name="Parks D.H."/>
            <person name="Chuvochina M."/>
            <person name="Waite D.W."/>
            <person name="Rinke C."/>
            <person name="Skarshewski A."/>
            <person name="Chaumeil P.A."/>
            <person name="Hugenholtz P."/>
        </authorList>
    </citation>
    <scope>NUCLEOTIDE SEQUENCE [LARGE SCALE GENOMIC DNA]</scope>
    <source>
        <strain evidence="9">UBA8672</strain>
    </source>
</reference>
<dbReference type="PROSITE" id="PS51710">
    <property type="entry name" value="G_OBG"/>
    <property type="match status" value="1"/>
</dbReference>
<dbReference type="InterPro" id="IPR004095">
    <property type="entry name" value="TGS"/>
</dbReference>
<dbReference type="GO" id="GO:0046872">
    <property type="term" value="F:metal ion binding"/>
    <property type="evidence" value="ECO:0007669"/>
    <property type="project" value="UniProtKB-KW"/>
</dbReference>
<evidence type="ECO:0000256" key="5">
    <source>
        <dbReference type="ARBA" id="ARBA00022842"/>
    </source>
</evidence>
<dbReference type="Gene3D" id="3.10.20.30">
    <property type="match status" value="1"/>
</dbReference>
<dbReference type="HAMAP" id="MF_00944">
    <property type="entry name" value="YchF_OLA1_ATPase"/>
    <property type="match status" value="1"/>
</dbReference>
<proteinExistence type="inferred from homology"/>
<evidence type="ECO:0000313" key="10">
    <source>
        <dbReference type="Proteomes" id="UP000262325"/>
    </source>
</evidence>
<dbReference type="FunFam" id="1.10.150.300:FF:000001">
    <property type="entry name" value="Ribosome-binding ATPase YchF"/>
    <property type="match status" value="1"/>
</dbReference>
<dbReference type="EMBL" id="DPPF01000048">
    <property type="protein sequence ID" value="HCW92487.1"/>
    <property type="molecule type" value="Genomic_DNA"/>
</dbReference>
<dbReference type="InterPro" id="IPR041706">
    <property type="entry name" value="YchF_N"/>
</dbReference>
<dbReference type="GO" id="GO:0005525">
    <property type="term" value="F:GTP binding"/>
    <property type="evidence" value="ECO:0007669"/>
    <property type="project" value="InterPro"/>
</dbReference>
<feature type="domain" description="TGS" evidence="8">
    <location>
        <begin position="272"/>
        <end position="355"/>
    </location>
</feature>
<dbReference type="GO" id="GO:0043023">
    <property type="term" value="F:ribosomal large subunit binding"/>
    <property type="evidence" value="ECO:0007669"/>
    <property type="project" value="UniProtKB-UniRule"/>
</dbReference>
<dbReference type="PRINTS" id="PR00326">
    <property type="entry name" value="GTP1OBG"/>
</dbReference>
<feature type="domain" description="OBG-type G" evidence="7">
    <location>
        <begin position="1"/>
        <end position="250"/>
    </location>
</feature>
<protein>
    <recommendedName>
        <fullName evidence="6">Ribosome-binding ATPase YchF</fullName>
    </recommendedName>
</protein>
<dbReference type="InterPro" id="IPR031167">
    <property type="entry name" value="G_OBG"/>
</dbReference>
<dbReference type="PROSITE" id="PS51880">
    <property type="entry name" value="TGS"/>
    <property type="match status" value="1"/>
</dbReference>
<dbReference type="Proteomes" id="UP000262325">
    <property type="component" value="Unassembled WGS sequence"/>
</dbReference>
<dbReference type="Pfam" id="PF06071">
    <property type="entry name" value="YchF-GTPase_C"/>
    <property type="match status" value="1"/>
</dbReference>
<dbReference type="NCBIfam" id="TIGR00092">
    <property type="entry name" value="redox-regulated ATPase YchF"/>
    <property type="match status" value="1"/>
</dbReference>
<comment type="cofactor">
    <cofactor evidence="1">
        <name>Mg(2+)</name>
        <dbReference type="ChEBI" id="CHEBI:18420"/>
    </cofactor>
</comment>
<dbReference type="SUPFAM" id="SSF81271">
    <property type="entry name" value="TGS-like"/>
    <property type="match status" value="1"/>
</dbReference>
<dbReference type="PIRSF" id="PIRSF006641">
    <property type="entry name" value="CHP00092"/>
    <property type="match status" value="1"/>
</dbReference>
<dbReference type="InterPro" id="IPR012676">
    <property type="entry name" value="TGS-like"/>
</dbReference>
<keyword evidence="2" id="KW-0479">Metal-binding</keyword>
<gene>
    <name evidence="6" type="primary">ychF</name>
    <name evidence="9" type="ORF">DHM44_02275</name>
</gene>
<dbReference type="InterPro" id="IPR012675">
    <property type="entry name" value="Beta-grasp_dom_sf"/>
</dbReference>
<evidence type="ECO:0000256" key="2">
    <source>
        <dbReference type="ARBA" id="ARBA00022723"/>
    </source>
</evidence>
<evidence type="ECO:0000313" key="9">
    <source>
        <dbReference type="EMBL" id="HCW92487.1"/>
    </source>
</evidence>
<dbReference type="Gene3D" id="1.10.150.300">
    <property type="entry name" value="TGS-like domain"/>
    <property type="match status" value="1"/>
</dbReference>
<dbReference type="InterPro" id="IPR004396">
    <property type="entry name" value="ATPase_YchF/OLA1"/>
</dbReference>
<dbReference type="CDD" id="cd04867">
    <property type="entry name" value="TGS_YchF_OLA1"/>
    <property type="match status" value="1"/>
</dbReference>
<comment type="caution">
    <text evidence="9">The sequence shown here is derived from an EMBL/GenBank/DDBJ whole genome shotgun (WGS) entry which is preliminary data.</text>
</comment>
<evidence type="ECO:0000259" key="7">
    <source>
        <dbReference type="PROSITE" id="PS51710"/>
    </source>
</evidence>
<dbReference type="Pfam" id="PF01926">
    <property type="entry name" value="MMR_HSR1"/>
    <property type="match status" value="1"/>
</dbReference>
<keyword evidence="3 6" id="KW-0547">Nucleotide-binding</keyword>
<comment type="function">
    <text evidence="6">ATPase that binds to both the 70S ribosome and the 50S ribosomal subunit in a nucleotide-independent manner.</text>
</comment>
<dbReference type="SUPFAM" id="SSF52540">
    <property type="entry name" value="P-loop containing nucleoside triphosphate hydrolases"/>
    <property type="match status" value="1"/>
</dbReference>
<dbReference type="PANTHER" id="PTHR23305">
    <property type="entry name" value="OBG GTPASE FAMILY"/>
    <property type="match status" value="1"/>
</dbReference>
<evidence type="ECO:0000256" key="4">
    <source>
        <dbReference type="ARBA" id="ARBA00022840"/>
    </source>
</evidence>
<evidence type="ECO:0000256" key="1">
    <source>
        <dbReference type="ARBA" id="ARBA00001946"/>
    </source>
</evidence>
<evidence type="ECO:0000256" key="6">
    <source>
        <dbReference type="HAMAP-Rule" id="MF_00944"/>
    </source>
</evidence>
<dbReference type="InterPro" id="IPR023192">
    <property type="entry name" value="TGS-like_dom_sf"/>
</dbReference>
<organism evidence="9 10">
    <name type="scientific">Flexistipes sinusarabici</name>
    <dbReference type="NCBI Taxonomy" id="2352"/>
    <lineage>
        <taxon>Bacteria</taxon>
        <taxon>Pseudomonadati</taxon>
        <taxon>Deferribacterota</taxon>
        <taxon>Deferribacteres</taxon>
        <taxon>Deferribacterales</taxon>
        <taxon>Flexistipitaceae</taxon>
        <taxon>Flexistipes</taxon>
    </lineage>
</organism>
<evidence type="ECO:0000256" key="3">
    <source>
        <dbReference type="ARBA" id="ARBA00022741"/>
    </source>
</evidence>
<dbReference type="CDD" id="cd01900">
    <property type="entry name" value="YchF"/>
    <property type="match status" value="1"/>
</dbReference>